<protein>
    <submittedName>
        <fullName evidence="5">Regulatory protein GntR HTH</fullName>
    </submittedName>
</protein>
<dbReference type="Proteomes" id="UP000001492">
    <property type="component" value="Chromosome 1"/>
</dbReference>
<dbReference type="EMBL" id="CP002395">
    <property type="protein sequence ID" value="ADU13883.1"/>
    <property type="molecule type" value="Genomic_DNA"/>
</dbReference>
<dbReference type="InterPro" id="IPR000524">
    <property type="entry name" value="Tscrpt_reg_HTH_GntR"/>
</dbReference>
<organism evidence="5 6">
    <name type="scientific">Asticcacaulis excentricus (strain ATCC 15261 / DSM 4724 / KCTC 12464 / NCIMB 9791 / VKM B-1370 / CB 48)</name>
    <dbReference type="NCBI Taxonomy" id="573065"/>
    <lineage>
        <taxon>Bacteria</taxon>
        <taxon>Pseudomonadati</taxon>
        <taxon>Pseudomonadota</taxon>
        <taxon>Alphaproteobacteria</taxon>
        <taxon>Caulobacterales</taxon>
        <taxon>Caulobacteraceae</taxon>
        <taxon>Asticcacaulis</taxon>
    </lineage>
</organism>
<dbReference type="InterPro" id="IPR036390">
    <property type="entry name" value="WH_DNA-bd_sf"/>
</dbReference>
<dbReference type="InterPro" id="IPR036388">
    <property type="entry name" value="WH-like_DNA-bd_sf"/>
</dbReference>
<dbReference type="STRING" id="573065.Astex_2227"/>
<keyword evidence="2" id="KW-0238">DNA-binding</keyword>
<gene>
    <name evidence="5" type="ordered locus">Astex_2227</name>
</gene>
<keyword evidence="3" id="KW-0804">Transcription</keyword>
<dbReference type="GO" id="GO:0003700">
    <property type="term" value="F:DNA-binding transcription factor activity"/>
    <property type="evidence" value="ECO:0007669"/>
    <property type="project" value="InterPro"/>
</dbReference>
<proteinExistence type="predicted"/>
<evidence type="ECO:0000256" key="3">
    <source>
        <dbReference type="ARBA" id="ARBA00023163"/>
    </source>
</evidence>
<dbReference type="OrthoDB" id="8479543at2"/>
<evidence type="ECO:0000256" key="2">
    <source>
        <dbReference type="ARBA" id="ARBA00023125"/>
    </source>
</evidence>
<evidence type="ECO:0000313" key="5">
    <source>
        <dbReference type="EMBL" id="ADU13883.1"/>
    </source>
</evidence>
<name>E8RMD2_ASTEC</name>
<keyword evidence="1" id="KW-0805">Transcription regulation</keyword>
<keyword evidence="6" id="KW-1185">Reference proteome</keyword>
<dbReference type="PROSITE" id="PS50949">
    <property type="entry name" value="HTH_GNTR"/>
    <property type="match status" value="1"/>
</dbReference>
<dbReference type="AlphaFoldDB" id="E8RMD2"/>
<dbReference type="KEGG" id="aex:Astex_2227"/>
<dbReference type="GO" id="GO:0003677">
    <property type="term" value="F:DNA binding"/>
    <property type="evidence" value="ECO:0007669"/>
    <property type="project" value="UniProtKB-KW"/>
</dbReference>
<accession>E8RMD2</accession>
<evidence type="ECO:0000259" key="4">
    <source>
        <dbReference type="PROSITE" id="PS50949"/>
    </source>
</evidence>
<dbReference type="RefSeq" id="WP_013479711.1">
    <property type="nucleotide sequence ID" value="NC_014816.1"/>
</dbReference>
<dbReference type="eggNOG" id="COG1802">
    <property type="taxonomic scope" value="Bacteria"/>
</dbReference>
<dbReference type="Gene3D" id="1.10.10.10">
    <property type="entry name" value="Winged helix-like DNA-binding domain superfamily/Winged helix DNA-binding domain"/>
    <property type="match status" value="1"/>
</dbReference>
<sequence>MAHPSAFLRVHTEIGRRLTQGVYPPGHRLEAEPLADEMGTSPSPVRQSLYWRCGEGLLTHHVLGGFTVPVLTEFGLRHLFSWQSELWRMGYACFKPAPAGAPLLLEIERLSSQPVSCLDHILGTIVFSHPNREVHRAWRLTTQRLAPSQFKRHEGPDPLMAWCTAFSTALSSLNIGDLEACASEYFQTSLDIVPQIAQACQPTNG</sequence>
<dbReference type="HOGENOM" id="CLU_1335267_0_0_5"/>
<dbReference type="SUPFAM" id="SSF46785">
    <property type="entry name" value="Winged helix' DNA-binding domain"/>
    <property type="match status" value="1"/>
</dbReference>
<feature type="domain" description="HTH gntR-type" evidence="4">
    <location>
        <begin position="4"/>
        <end position="71"/>
    </location>
</feature>
<evidence type="ECO:0000256" key="1">
    <source>
        <dbReference type="ARBA" id="ARBA00023015"/>
    </source>
</evidence>
<evidence type="ECO:0000313" key="6">
    <source>
        <dbReference type="Proteomes" id="UP000001492"/>
    </source>
</evidence>
<reference evidence="6" key="1">
    <citation type="submission" date="2010-12" db="EMBL/GenBank/DDBJ databases">
        <title>Complete sequence of chromosome 1 of Asticcacaulis excentricus CB 48.</title>
        <authorList>
            <consortium name="US DOE Joint Genome Institute"/>
            <person name="Lucas S."/>
            <person name="Copeland A."/>
            <person name="Lapidus A."/>
            <person name="Cheng J.-F."/>
            <person name="Bruce D."/>
            <person name="Goodwin L."/>
            <person name="Pitluck S."/>
            <person name="Teshima H."/>
            <person name="Davenport K."/>
            <person name="Detter J.C."/>
            <person name="Han C."/>
            <person name="Tapia R."/>
            <person name="Land M."/>
            <person name="Hauser L."/>
            <person name="Jeffries C."/>
            <person name="Kyrpides N."/>
            <person name="Ivanova N."/>
            <person name="Ovchinnikova G."/>
            <person name="Brun Y.V."/>
            <person name="Woyke T."/>
        </authorList>
    </citation>
    <scope>NUCLEOTIDE SEQUENCE [LARGE SCALE GENOMIC DNA]</scope>
    <source>
        <strain evidence="6">ATCC 15261 / DSM 4724 / KCTC 12464 / NCIMB 9791 / VKM B-1370 / CB 48</strain>
    </source>
</reference>